<organism evidence="1 2">
    <name type="scientific">Bacillus cytotoxicus</name>
    <dbReference type="NCBI Taxonomy" id="580165"/>
    <lineage>
        <taxon>Bacteria</taxon>
        <taxon>Bacillati</taxon>
        <taxon>Bacillota</taxon>
        <taxon>Bacilli</taxon>
        <taxon>Bacillales</taxon>
        <taxon>Bacillaceae</taxon>
        <taxon>Bacillus</taxon>
        <taxon>Bacillus cereus group</taxon>
    </lineage>
</organism>
<dbReference type="RefSeq" id="WP_087099887.1">
    <property type="nucleotide sequence ID" value="NZ_CP066179.1"/>
</dbReference>
<dbReference type="EMBL" id="FMIK01000076">
    <property type="protein sequence ID" value="SCM08712.1"/>
    <property type="molecule type" value="Genomic_DNA"/>
</dbReference>
<reference evidence="1 2" key="1">
    <citation type="submission" date="2016-08" db="EMBL/GenBank/DDBJ databases">
        <authorList>
            <person name="Loux V."/>
            <person name="Rue O."/>
        </authorList>
    </citation>
    <scope>NUCLEOTIDE SEQUENCE [LARGE SCALE GENOMIC DNA]</scope>
    <source>
        <strain evidence="1 2">AFSSA_08CEB44bac</strain>
    </source>
</reference>
<evidence type="ECO:0000313" key="1">
    <source>
        <dbReference type="EMBL" id="SCM08712.1"/>
    </source>
</evidence>
<evidence type="ECO:0000313" key="2">
    <source>
        <dbReference type="Proteomes" id="UP000242164"/>
    </source>
</evidence>
<protein>
    <submittedName>
        <fullName evidence="1">Uncharacterized protein</fullName>
    </submittedName>
</protein>
<comment type="caution">
    <text evidence="1">The sequence shown here is derived from an EMBL/GenBank/DDBJ whole genome shotgun (WGS) entry which is preliminary data.</text>
</comment>
<name>A0AAX2CNZ0_9BACI</name>
<gene>
    <name evidence="1" type="ORF">BCB44BAC_04662</name>
</gene>
<dbReference type="Proteomes" id="UP000242164">
    <property type="component" value="Unassembled WGS sequence"/>
</dbReference>
<sequence>MLKKGDKVQVDEHAELDGSILEGVQGKTYICSSDEFEVKGSRWVYVHGRRSPISVGFLVKEANE</sequence>
<proteinExistence type="predicted"/>
<accession>A0AAX2CNZ0</accession>
<dbReference type="AlphaFoldDB" id="A0AAX2CNZ0"/>